<evidence type="ECO:0000313" key="2">
    <source>
        <dbReference type="EMBL" id="QHS86227.1"/>
    </source>
</evidence>
<protein>
    <submittedName>
        <fullName evidence="2">Uncharacterized protein</fullName>
    </submittedName>
</protein>
<proteinExistence type="predicted"/>
<reference evidence="2" key="1">
    <citation type="journal article" date="2020" name="Nature">
        <title>Giant virus diversity and host interactions through global metagenomics.</title>
        <authorList>
            <person name="Schulz F."/>
            <person name="Roux S."/>
            <person name="Paez-Espino D."/>
            <person name="Jungbluth S."/>
            <person name="Walsh D.A."/>
            <person name="Denef V.J."/>
            <person name="McMahon K.D."/>
            <person name="Konstantinidis K.T."/>
            <person name="Eloe-Fadrosh E.A."/>
            <person name="Kyrpides N.C."/>
            <person name="Woyke T."/>
        </authorList>
    </citation>
    <scope>NUCLEOTIDE SEQUENCE</scope>
    <source>
        <strain evidence="2">GVMAG-M-3300009187-29</strain>
    </source>
</reference>
<evidence type="ECO:0000256" key="1">
    <source>
        <dbReference type="SAM" id="MobiDB-lite"/>
    </source>
</evidence>
<accession>A0A6C0B1Y4</accession>
<feature type="compositionally biased region" description="Basic residues" evidence="1">
    <location>
        <begin position="363"/>
        <end position="373"/>
    </location>
</feature>
<dbReference type="EMBL" id="MN739052">
    <property type="protein sequence ID" value="QHS86227.1"/>
    <property type="molecule type" value="Genomic_DNA"/>
</dbReference>
<sequence>MQKEVFISEHLDAYRNNEKIVKALEGRVLLNHDEFVKWYSPPKIRMSQRNLPKMINRQPSLERVETVSNAILELMAESVCEKKIGKTYGINAVRRLVHSQFDILVLVESNYLDVKAKEGHTYTKTAANKKMNHVLGFIIIEKGECRRLPNAYSVNLICVRSIKDKPRGAILLGAYLYCCKKIGQRYGLLELADGYKNTAGFFSYSKMGFVKNTTLFDKQCFKDMGNLPMSIDLADYRYSDFADYASGHRKFTNFRDNTGFLDIVPEKGNVVQEQLQHEIARYCNMLYRMPFIFKQDFKPITNEDRKILFDIFDAYEDPSIDDCIDFLYESIEELSSTFHETKYPHEIQDTSSEENYEEEKPELKKRKTLKQKLAKYVSKTSRSKTEKAKSVQSLSKRQRGPDNILILGKSATPSTRQRGPDNVYVGLKPSSHS</sequence>
<feature type="compositionally biased region" description="Acidic residues" evidence="1">
    <location>
        <begin position="351"/>
        <end position="360"/>
    </location>
</feature>
<organism evidence="2">
    <name type="scientific">viral metagenome</name>
    <dbReference type="NCBI Taxonomy" id="1070528"/>
    <lineage>
        <taxon>unclassified sequences</taxon>
        <taxon>metagenomes</taxon>
        <taxon>organismal metagenomes</taxon>
    </lineage>
</organism>
<feature type="region of interest" description="Disordered" evidence="1">
    <location>
        <begin position="342"/>
        <end position="433"/>
    </location>
</feature>
<dbReference type="AlphaFoldDB" id="A0A6C0B1Y4"/>
<name>A0A6C0B1Y4_9ZZZZ</name>